<keyword evidence="6 8" id="KW-0547">Nucleotide-binding</keyword>
<dbReference type="GeneID" id="36515171"/>
<accession>A0A2T0FFM7</accession>
<evidence type="ECO:0000313" key="13">
    <source>
        <dbReference type="Proteomes" id="UP000238350"/>
    </source>
</evidence>
<dbReference type="GO" id="GO:0005952">
    <property type="term" value="C:cAMP-dependent protein kinase complex"/>
    <property type="evidence" value="ECO:0007669"/>
    <property type="project" value="InterPro"/>
</dbReference>
<dbReference type="CDD" id="cd00038">
    <property type="entry name" value="CAP_ED"/>
    <property type="match status" value="2"/>
</dbReference>
<feature type="binding site" evidence="9">
    <location>
        <position position="260"/>
    </location>
    <ligand>
        <name>3',5'-cyclic AMP</name>
        <dbReference type="ChEBI" id="CHEBI:58165"/>
        <label>2</label>
    </ligand>
</feature>
<dbReference type="RefSeq" id="XP_024663748.1">
    <property type="nucleotide sequence ID" value="XM_024807980.1"/>
</dbReference>
<keyword evidence="4 8" id="KW-0116">cAMP-binding</keyword>
<evidence type="ECO:0000256" key="9">
    <source>
        <dbReference type="PIRSR" id="PIRSR000548-1"/>
    </source>
</evidence>
<dbReference type="PROSITE" id="PS00888">
    <property type="entry name" value="CNMP_BINDING_1"/>
    <property type="match status" value="1"/>
</dbReference>
<evidence type="ECO:0000313" key="12">
    <source>
        <dbReference type="EMBL" id="PRT53802.1"/>
    </source>
</evidence>
<dbReference type="InterPro" id="IPR018490">
    <property type="entry name" value="cNMP-bd_dom_sf"/>
</dbReference>
<evidence type="ECO:0000256" key="10">
    <source>
        <dbReference type="SAM" id="MobiDB-lite"/>
    </source>
</evidence>
<gene>
    <name evidence="12" type="ORF">B9G98_01422</name>
</gene>
<evidence type="ECO:0000256" key="5">
    <source>
        <dbReference type="ARBA" id="ARBA00022737"/>
    </source>
</evidence>
<dbReference type="PIRSF" id="PIRSF000548">
    <property type="entry name" value="PK_regulatory"/>
    <property type="match status" value="1"/>
</dbReference>
<feature type="domain" description="Cyclic nucleotide-binding" evidence="11">
    <location>
        <begin position="77"/>
        <end position="192"/>
    </location>
</feature>
<feature type="compositionally biased region" description="Polar residues" evidence="10">
    <location>
        <begin position="26"/>
        <end position="36"/>
    </location>
</feature>
<dbReference type="GO" id="GO:0030552">
    <property type="term" value="F:cAMP binding"/>
    <property type="evidence" value="ECO:0007669"/>
    <property type="project" value="UniProtKB-KW"/>
</dbReference>
<evidence type="ECO:0000256" key="3">
    <source>
        <dbReference type="ARBA" id="ARBA00022553"/>
    </source>
</evidence>
<comment type="caution">
    <text evidence="12">The sequence shown here is derived from an EMBL/GenBank/DDBJ whole genome shotgun (WGS) entry which is preliminary data.</text>
</comment>
<dbReference type="Gene3D" id="2.60.120.10">
    <property type="entry name" value="Jelly Rolls"/>
    <property type="match status" value="2"/>
</dbReference>
<dbReference type="STRING" id="45607.A0A2T0FFM7"/>
<dbReference type="InterPro" id="IPR050503">
    <property type="entry name" value="cAMP-dep_PK_reg_su-like"/>
</dbReference>
<dbReference type="PROSITE" id="PS00889">
    <property type="entry name" value="CNMP_BINDING_2"/>
    <property type="match status" value="2"/>
</dbReference>
<dbReference type="GO" id="GO:0034236">
    <property type="term" value="F:protein kinase A catalytic subunit binding"/>
    <property type="evidence" value="ECO:0007669"/>
    <property type="project" value="TreeGrafter"/>
</dbReference>
<evidence type="ECO:0000256" key="2">
    <source>
        <dbReference type="ARBA" id="ARBA00020355"/>
    </source>
</evidence>
<keyword evidence="3" id="KW-0597">Phosphoprotein</keyword>
<proteinExistence type="inferred from homology"/>
<name>A0A2T0FFM7_9ASCO</name>
<keyword evidence="5" id="KW-0677">Repeat</keyword>
<dbReference type="EMBL" id="NDIQ01000001">
    <property type="protein sequence ID" value="PRT53802.1"/>
    <property type="molecule type" value="Genomic_DNA"/>
</dbReference>
<dbReference type="Pfam" id="PF00027">
    <property type="entry name" value="cNMP_binding"/>
    <property type="match status" value="2"/>
</dbReference>
<dbReference type="InterPro" id="IPR014710">
    <property type="entry name" value="RmlC-like_jellyroll"/>
</dbReference>
<dbReference type="SMART" id="SM00100">
    <property type="entry name" value="cNMP"/>
    <property type="match status" value="2"/>
</dbReference>
<feature type="domain" description="Cyclic nucleotide-binding" evidence="11">
    <location>
        <begin position="195"/>
        <end position="294"/>
    </location>
</feature>
<dbReference type="SUPFAM" id="SSF51206">
    <property type="entry name" value="cAMP-binding domain-like"/>
    <property type="match status" value="2"/>
</dbReference>
<dbReference type="GO" id="GO:0004862">
    <property type="term" value="F:cAMP-dependent protein kinase inhibitor activity"/>
    <property type="evidence" value="ECO:0007669"/>
    <property type="project" value="TreeGrafter"/>
</dbReference>
<dbReference type="PANTHER" id="PTHR11635">
    <property type="entry name" value="CAMP-DEPENDENT PROTEIN KINASE REGULATORY CHAIN"/>
    <property type="match status" value="1"/>
</dbReference>
<reference evidence="12 13" key="1">
    <citation type="submission" date="2017-04" db="EMBL/GenBank/DDBJ databases">
        <title>Genome sequencing of [Candida] sorbophila.</title>
        <authorList>
            <person name="Ahn J.O."/>
        </authorList>
    </citation>
    <scope>NUCLEOTIDE SEQUENCE [LARGE SCALE GENOMIC DNA]</scope>
    <source>
        <strain evidence="12 13">DS02</strain>
    </source>
</reference>
<dbReference type="Proteomes" id="UP000238350">
    <property type="component" value="Unassembled WGS sequence"/>
</dbReference>
<organism evidence="12 13">
    <name type="scientific">Wickerhamiella sorbophila</name>
    <dbReference type="NCBI Taxonomy" id="45607"/>
    <lineage>
        <taxon>Eukaryota</taxon>
        <taxon>Fungi</taxon>
        <taxon>Dikarya</taxon>
        <taxon>Ascomycota</taxon>
        <taxon>Saccharomycotina</taxon>
        <taxon>Dipodascomycetes</taxon>
        <taxon>Dipodascales</taxon>
        <taxon>Trichomonascaceae</taxon>
        <taxon>Wickerhamiella</taxon>
    </lineage>
</organism>
<dbReference type="GO" id="GO:0016301">
    <property type="term" value="F:kinase activity"/>
    <property type="evidence" value="ECO:0007669"/>
    <property type="project" value="UniProtKB-KW"/>
</dbReference>
<keyword evidence="12" id="KW-0808">Transferase</keyword>
<comment type="similarity">
    <text evidence="1 8">Belongs to the cAMP-dependent kinase regulatory chain family.</text>
</comment>
<feature type="binding site" evidence="9">
    <location>
        <position position="151"/>
    </location>
    <ligand>
        <name>3',5'-cyclic AMP</name>
        <dbReference type="ChEBI" id="CHEBI:58165"/>
        <label>1</label>
    </ligand>
</feature>
<keyword evidence="7 8" id="KW-0114">cAMP</keyword>
<keyword evidence="12" id="KW-0418">Kinase</keyword>
<dbReference type="InterPro" id="IPR012198">
    <property type="entry name" value="cAMP_dep_PK_reg_su"/>
</dbReference>
<evidence type="ECO:0000256" key="4">
    <source>
        <dbReference type="ARBA" id="ARBA00022566"/>
    </source>
</evidence>
<evidence type="ECO:0000256" key="6">
    <source>
        <dbReference type="ARBA" id="ARBA00022741"/>
    </source>
</evidence>
<evidence type="ECO:0000259" key="11">
    <source>
        <dbReference type="PROSITE" id="PS50042"/>
    </source>
</evidence>
<comment type="subunit">
    <text evidence="8">Tetramer, composed of 2 regulatory (R) and 2 catalytic (C) subunits. In the presence of cAMP it dissociates into 2 active monomeric C subunits and an R dimer.</text>
</comment>
<feature type="binding site" evidence="9">
    <location>
        <position position="142"/>
    </location>
    <ligand>
        <name>3',5'-cyclic AMP</name>
        <dbReference type="ChEBI" id="CHEBI:58165"/>
        <label>1</label>
    </ligand>
</feature>
<dbReference type="PANTHER" id="PTHR11635:SF152">
    <property type="entry name" value="CAMP-DEPENDENT PROTEIN KINASE TYPE I REGULATORY SUBUNIT-RELATED"/>
    <property type="match status" value="1"/>
</dbReference>
<dbReference type="InterPro" id="IPR000595">
    <property type="entry name" value="cNMP-bd_dom"/>
</dbReference>
<protein>
    <recommendedName>
        <fullName evidence="2 8">cAMP-dependent protein kinase regulatory subunit</fullName>
    </recommendedName>
</protein>
<feature type="region of interest" description="Disordered" evidence="10">
    <location>
        <begin position="1"/>
        <end position="60"/>
    </location>
</feature>
<keyword evidence="13" id="KW-1185">Reference proteome</keyword>
<dbReference type="AlphaFoldDB" id="A0A2T0FFM7"/>
<dbReference type="OrthoDB" id="417078at2759"/>
<feature type="binding site" evidence="9">
    <location>
        <position position="269"/>
    </location>
    <ligand>
        <name>3',5'-cyclic AMP</name>
        <dbReference type="ChEBI" id="CHEBI:58165"/>
        <label>2</label>
    </ligand>
</feature>
<evidence type="ECO:0000256" key="1">
    <source>
        <dbReference type="ARBA" id="ARBA00005753"/>
    </source>
</evidence>
<dbReference type="GO" id="GO:0005829">
    <property type="term" value="C:cytosol"/>
    <property type="evidence" value="ECO:0007669"/>
    <property type="project" value="TreeGrafter"/>
</dbReference>
<evidence type="ECO:0000256" key="7">
    <source>
        <dbReference type="ARBA" id="ARBA00023149"/>
    </source>
</evidence>
<dbReference type="InterPro" id="IPR018488">
    <property type="entry name" value="cNMP-bd_CS"/>
</dbReference>
<evidence type="ECO:0000256" key="8">
    <source>
        <dbReference type="PIRNR" id="PIRNR000548"/>
    </source>
</evidence>
<dbReference type="PROSITE" id="PS50042">
    <property type="entry name" value="CNMP_BINDING_3"/>
    <property type="match status" value="2"/>
</dbReference>
<dbReference type="PRINTS" id="PR00103">
    <property type="entry name" value="CAMPKINASE"/>
</dbReference>
<sequence length="309" mass="34067">MFNNYRLGGEPNTEENPKEADFPSHFNANRRTSVSAESVAPPSFPGAAGEGSKEKKPSLLTGASEKLVRQALAKMFMFADLNDDGMDQMIRSFVPKEYPAGSYVIKENEEGDFFYVIESGNVEYTNGGKLLNTGGPGTCFGELALLHNAPRAASVRATTDLKVWALDRITFKEIVMLKLYAKREHSRKVLSNVDILQHLEPAAQLKLADALQPVSYNTGEVIVKEGDEGDNFYLIDEGEVDVSVNGKPVNTLGRGGYFGELALLYNAPRQATVVARTPLKLERLDKPGFIRLLGQGVVEELRRRDPTKR</sequence>